<dbReference type="InterPro" id="IPR014748">
    <property type="entry name" value="Enoyl-CoA_hydra_C"/>
</dbReference>
<evidence type="ECO:0000313" key="4">
    <source>
        <dbReference type="Proteomes" id="UP000177515"/>
    </source>
</evidence>
<dbReference type="Proteomes" id="UP000177515">
    <property type="component" value="Chromosome 2"/>
</dbReference>
<dbReference type="RefSeq" id="WP_071019314.1">
    <property type="nucleotide sequence ID" value="NZ_CP017755.1"/>
</dbReference>
<evidence type="ECO:0000313" key="3">
    <source>
        <dbReference type="EMBL" id="AOZ09770.1"/>
    </source>
</evidence>
<gene>
    <name evidence="3" type="ORF">BKK80_29155</name>
</gene>
<dbReference type="SUPFAM" id="SSF52096">
    <property type="entry name" value="ClpP/crotonase"/>
    <property type="match status" value="1"/>
</dbReference>
<dbReference type="CDD" id="cd06558">
    <property type="entry name" value="crotonase-like"/>
    <property type="match status" value="1"/>
</dbReference>
<comment type="similarity">
    <text evidence="1">Belongs to the enoyl-CoA hydratase/isomerase family.</text>
</comment>
<protein>
    <submittedName>
        <fullName evidence="3">Enoyl-CoA hydratase</fullName>
    </submittedName>
</protein>
<dbReference type="Gene3D" id="1.10.12.10">
    <property type="entry name" value="Lyase 2-enoyl-coa Hydratase, Chain A, domain 2"/>
    <property type="match status" value="1"/>
</dbReference>
<proteinExistence type="inferred from homology"/>
<dbReference type="Pfam" id="PF00378">
    <property type="entry name" value="ECH_1"/>
    <property type="match status" value="1"/>
</dbReference>
<accession>A0ABM6FDE7</accession>
<dbReference type="InterPro" id="IPR029045">
    <property type="entry name" value="ClpP/crotonase-like_dom_sf"/>
</dbReference>
<dbReference type="NCBIfam" id="NF004634">
    <property type="entry name" value="PRK05980.1"/>
    <property type="match status" value="1"/>
</dbReference>
<dbReference type="PANTHER" id="PTHR11941:SF54">
    <property type="entry name" value="ENOYL-COA HYDRATASE, MITOCHONDRIAL"/>
    <property type="match status" value="1"/>
</dbReference>
<organism evidence="3 4">
    <name type="scientific">Cupriavidus malaysiensis</name>
    <dbReference type="NCBI Taxonomy" id="367825"/>
    <lineage>
        <taxon>Bacteria</taxon>
        <taxon>Pseudomonadati</taxon>
        <taxon>Pseudomonadota</taxon>
        <taxon>Betaproteobacteria</taxon>
        <taxon>Burkholderiales</taxon>
        <taxon>Burkholderiaceae</taxon>
        <taxon>Cupriavidus</taxon>
    </lineage>
</organism>
<evidence type="ECO:0000256" key="2">
    <source>
        <dbReference type="ARBA" id="ARBA00023239"/>
    </source>
</evidence>
<dbReference type="EMBL" id="CP017755">
    <property type="protein sequence ID" value="AOZ09770.1"/>
    <property type="molecule type" value="Genomic_DNA"/>
</dbReference>
<sequence length="263" mass="28055">MTSYVDTRQHGQHVLLTLNRPAKLNALSYGLIDELMGHLDALETDPAVRTVILTGQGERAFSAGADIAGFAPDIAISPEQAHREFLLRGQALTRRLETYPKPVIAAVNGLAFGGGCEVVEACSLAVAATHATFSKPEIRLGFPPTFGGTQRLPRHVGRKRAIEMILTGDAIDADTARRIGLINQVVPAAELLPACLALADRIARHAPRAVTAALRAVTRGINVTIDEGLAIEGMQFMIAAASADAREGTRAFLEKREPRLSGL</sequence>
<dbReference type="PANTHER" id="PTHR11941">
    <property type="entry name" value="ENOYL-COA HYDRATASE-RELATED"/>
    <property type="match status" value="1"/>
</dbReference>
<evidence type="ECO:0000256" key="1">
    <source>
        <dbReference type="ARBA" id="ARBA00005254"/>
    </source>
</evidence>
<keyword evidence="2" id="KW-0456">Lyase</keyword>
<keyword evidence="4" id="KW-1185">Reference proteome</keyword>
<dbReference type="Gene3D" id="3.90.226.10">
    <property type="entry name" value="2-enoyl-CoA Hydratase, Chain A, domain 1"/>
    <property type="match status" value="1"/>
</dbReference>
<name>A0ABM6FDE7_9BURK</name>
<dbReference type="InterPro" id="IPR001753">
    <property type="entry name" value="Enoyl-CoA_hydra/iso"/>
</dbReference>
<reference evidence="3 4" key="1">
    <citation type="submission" date="2016-10" db="EMBL/GenBank/DDBJ databases">
        <title>Complete genome sequences of three Cupriavidus strains isolated from various Malaysian environments.</title>
        <authorList>
            <person name="Abdullah A.A.-A."/>
            <person name="Shafie N.A.H."/>
            <person name="Lau N.S."/>
        </authorList>
    </citation>
    <scope>NUCLEOTIDE SEQUENCE [LARGE SCALE GENOMIC DNA]</scope>
    <source>
        <strain evidence="3 4">USMAA1020</strain>
    </source>
</reference>